<dbReference type="SUPFAM" id="SSF81665">
    <property type="entry name" value="Calcium ATPase, transmembrane domain M"/>
    <property type="match status" value="1"/>
</dbReference>
<keyword evidence="6 18" id="KW-0479">Metal-binding</keyword>
<dbReference type="PANTHER" id="PTHR24092">
    <property type="entry name" value="PROBABLE PHOSPHOLIPID-TRANSPORTING ATPASE"/>
    <property type="match status" value="1"/>
</dbReference>
<feature type="binding site" evidence="17">
    <location>
        <position position="622"/>
    </location>
    <ligand>
        <name>ATP</name>
        <dbReference type="ChEBI" id="CHEBI:30616"/>
    </ligand>
</feature>
<dbReference type="InterPro" id="IPR001757">
    <property type="entry name" value="P_typ_ATPase"/>
</dbReference>
<dbReference type="SFLD" id="SFLDS00003">
    <property type="entry name" value="Haloacid_Dehalogenase"/>
    <property type="match status" value="1"/>
</dbReference>
<keyword evidence="10 19" id="KW-1278">Translocase</keyword>
<dbReference type="SUPFAM" id="SSF56784">
    <property type="entry name" value="HAD-like"/>
    <property type="match status" value="1"/>
</dbReference>
<dbReference type="InterPro" id="IPR008250">
    <property type="entry name" value="ATPase_P-typ_transduc_dom_A_sf"/>
</dbReference>
<comment type="similarity">
    <text evidence="3 19">Belongs to the cation transport ATPase (P-type) (TC 3.A.3) family. Type IV subfamily.</text>
</comment>
<feature type="transmembrane region" description="Helical" evidence="19">
    <location>
        <begin position="868"/>
        <end position="888"/>
    </location>
</feature>
<feature type="binding site" evidence="17">
    <location>
        <position position="621"/>
    </location>
    <ligand>
        <name>ATP</name>
        <dbReference type="ChEBI" id="CHEBI:30616"/>
    </ligand>
</feature>
<feature type="binding site" evidence="17">
    <location>
        <position position="336"/>
    </location>
    <ligand>
        <name>ATP</name>
        <dbReference type="ChEBI" id="CHEBI:30616"/>
    </ligand>
</feature>
<keyword evidence="9 18" id="KW-0460">Magnesium</keyword>
<dbReference type="GO" id="GO:0140326">
    <property type="term" value="F:ATPase-coupled intramembrane lipid transporter activity"/>
    <property type="evidence" value="ECO:0007669"/>
    <property type="project" value="UniProtKB-EC"/>
</dbReference>
<evidence type="ECO:0000256" key="10">
    <source>
        <dbReference type="ARBA" id="ARBA00022967"/>
    </source>
</evidence>
<evidence type="ECO:0000256" key="16">
    <source>
        <dbReference type="PIRSR" id="PIRSR606539-1"/>
    </source>
</evidence>
<evidence type="ECO:0000256" key="8">
    <source>
        <dbReference type="ARBA" id="ARBA00022840"/>
    </source>
</evidence>
<evidence type="ECO:0000256" key="19">
    <source>
        <dbReference type="RuleBase" id="RU362033"/>
    </source>
</evidence>
<feature type="binding site" evidence="17">
    <location>
        <position position="337"/>
    </location>
    <ligand>
        <name>ATP</name>
        <dbReference type="ChEBI" id="CHEBI:30616"/>
    </ligand>
</feature>
<dbReference type="InterPro" id="IPR023299">
    <property type="entry name" value="ATPase_P-typ_cyto_dom_N"/>
</dbReference>
<sequence length="991" mass="112030">MTLGECCEWLRCCGRGEPRPRTVWLGHPEKRDQRYPRNVINNQKYNFFTFLPGGFVLAVTVIREAVEEIRCYVRDREVNCQVYSRLTVRGTVKVKSSNIQVGDLLIVEKNQRVPADMIFLRTSEKNGSCFLRTDQLDGETDWKLRLPVACTQRLPTAADLLQIRSYVYAEEPNIDIHNFVGTFTREDSDPPISESLSIENTLWAGTVIASGTVVGVVLYTGRELRSVMNTSNPRSKIGLFDLEVNCLTKILFGALVVVSLVMVALQHFAGRWYLQTIRFLLLFSNIIPISLRVNLDMGKIVYSWVIRRDSKIPGTVVRSSTIPEQLGRISYLLTDKTGTLTQNEMVFKRLHLGTVAYGLDSMDEVQSHIFSIYTQQSQDPPAQKGPTLTTKVRRTMSSRVHEAVKAIALCHNVTPVYESNGVTDQAEAEKQYEDSCRVYQASSPDEVALVQWTESVGLTLVGRDQSSMQLRTPGDQILNFTILQIFPFTYESKRMGIIVRDESTGEITFYMKGADVVMAGIVQYNDWLEEECGNMAREGLRVLVVAKKSLAEEQYQDFEARYVQAKLSVHDRSLKVATVIESLEMEMELLCLTGVEDQLQADVRPTLETLRNAGIKVWMLTGDKLETATCTAKNAHLVTRNQDIHVFRLVTNRSEAHLELNAFRRKHDCALVISGDSLEVCLKYYEYEFMELACQCPAVVCCRCTPTQKAQIVRLLQERTGKLTCAVGDGGNDVSMIQESDCGVGVEGKEGKQASLAADFSVTQFKHLGRLLMVHGRNSYKRSAALSQFVIHRSLCISTMQAVFSSVFYFASVPLYQGFLIIGYSTIYTMFPVFSLVLDKDVKSEVAMLYPELYKDLLKGRPLSYKTFLIWVLISIYQGSTIMYGALLLFESEFVHIVAISFTSLILTELLMVALTIQTWHWLMTVAELLSLACYIASLVFLHEFIDVYFIATLSFLWKVSVITLVSCLPLYVLKYLRRRFSPPSYSKLTS</sequence>
<dbReference type="GeneTree" id="ENSGT00940000159181"/>
<feature type="binding site" evidence="17">
    <location>
        <position position="335"/>
    </location>
    <ligand>
        <name>ATP</name>
        <dbReference type="ChEBI" id="CHEBI:30616"/>
    </ligand>
</feature>
<feature type="transmembrane region" description="Helical" evidence="19">
    <location>
        <begin position="948"/>
        <end position="974"/>
    </location>
</feature>
<dbReference type="InterPro" id="IPR059000">
    <property type="entry name" value="ATPase_P-type_domA"/>
</dbReference>
<evidence type="ECO:0000256" key="9">
    <source>
        <dbReference type="ARBA" id="ARBA00022842"/>
    </source>
</evidence>
<keyword evidence="23" id="KW-1185">Reference proteome</keyword>
<feature type="transmembrane region" description="Helical" evidence="19">
    <location>
        <begin position="922"/>
        <end position="942"/>
    </location>
</feature>
<evidence type="ECO:0000256" key="17">
    <source>
        <dbReference type="PIRSR" id="PIRSR606539-2"/>
    </source>
</evidence>
<dbReference type="PRINTS" id="PR00119">
    <property type="entry name" value="CATATPASE"/>
</dbReference>
<evidence type="ECO:0000256" key="12">
    <source>
        <dbReference type="ARBA" id="ARBA00023034"/>
    </source>
</evidence>
<dbReference type="NCBIfam" id="TIGR01494">
    <property type="entry name" value="ATPase_P-type"/>
    <property type="match status" value="2"/>
</dbReference>
<feature type="transmembrane region" description="Helical" evidence="19">
    <location>
        <begin position="790"/>
        <end position="810"/>
    </location>
</feature>
<dbReference type="SUPFAM" id="SSF81653">
    <property type="entry name" value="Calcium ATPase, transduction domain A"/>
    <property type="match status" value="1"/>
</dbReference>
<feature type="binding site" evidence="17">
    <location>
        <position position="623"/>
    </location>
    <ligand>
        <name>ATP</name>
        <dbReference type="ChEBI" id="CHEBI:30616"/>
    </ligand>
</feature>
<dbReference type="Gene3D" id="3.40.1110.10">
    <property type="entry name" value="Calcium-transporting ATPase, cytoplasmic domain N"/>
    <property type="match status" value="1"/>
</dbReference>
<dbReference type="InterPro" id="IPR023298">
    <property type="entry name" value="ATPase_P-typ_TM_dom_sf"/>
</dbReference>
<dbReference type="InterPro" id="IPR023214">
    <property type="entry name" value="HAD_sf"/>
</dbReference>
<dbReference type="InterPro" id="IPR018303">
    <property type="entry name" value="ATPase_P-typ_P_site"/>
</dbReference>
<dbReference type="GO" id="GO:0005886">
    <property type="term" value="C:plasma membrane"/>
    <property type="evidence" value="ECO:0007669"/>
    <property type="project" value="TreeGrafter"/>
</dbReference>
<feature type="transmembrane region" description="Helical" evidence="19">
    <location>
        <begin position="894"/>
        <end position="915"/>
    </location>
</feature>
<dbReference type="AlphaFoldDB" id="G1M3W7"/>
<dbReference type="Pfam" id="PF00122">
    <property type="entry name" value="E1-E2_ATPase"/>
    <property type="match status" value="1"/>
</dbReference>
<dbReference type="GO" id="GO:0006890">
    <property type="term" value="P:retrograde vesicle-mediated transport, Golgi to endoplasmic reticulum"/>
    <property type="evidence" value="ECO:0007669"/>
    <property type="project" value="TreeGrafter"/>
</dbReference>
<feature type="domain" description="P-type ATPase A" evidence="20">
    <location>
        <begin position="90"/>
        <end position="223"/>
    </location>
</feature>
<name>G1M3W7_AILME</name>
<feature type="binding site" evidence="17">
    <location>
        <position position="541"/>
    </location>
    <ligand>
        <name>ATP</name>
        <dbReference type="ChEBI" id="CHEBI:30616"/>
    </ligand>
</feature>
<feature type="transmembrane region" description="Helical" evidence="19">
    <location>
        <begin position="242"/>
        <end position="266"/>
    </location>
</feature>
<dbReference type="PROSITE" id="PS00154">
    <property type="entry name" value="ATPASE_E1_E2"/>
    <property type="match status" value="1"/>
</dbReference>
<feature type="binding site" evidence="17">
    <location>
        <position position="732"/>
    </location>
    <ligand>
        <name>ATP</name>
        <dbReference type="ChEBI" id="CHEBI:30616"/>
    </ligand>
</feature>
<evidence type="ECO:0000313" key="23">
    <source>
        <dbReference type="Proteomes" id="UP000008912"/>
    </source>
</evidence>
<protein>
    <recommendedName>
        <fullName evidence="19">Phospholipid-transporting ATPase</fullName>
        <ecNumber evidence="19">7.6.2.1</ecNumber>
    </recommendedName>
</protein>
<dbReference type="Pfam" id="PF16212">
    <property type="entry name" value="PhoLip_ATPase_C"/>
    <property type="match status" value="1"/>
</dbReference>
<dbReference type="Proteomes" id="UP000008912">
    <property type="component" value="Unassembled WGS sequence"/>
</dbReference>
<dbReference type="InterPro" id="IPR044492">
    <property type="entry name" value="P_typ_ATPase_HD_dom"/>
</dbReference>
<accession>G1M3W7</accession>
<dbReference type="Ensembl" id="ENSAMET00000014615.2">
    <property type="protein sequence ID" value="ENSAMEP00000014030.2"/>
    <property type="gene ID" value="ENSAMEG00000013268.2"/>
</dbReference>
<feature type="binding site" evidence="17">
    <location>
        <position position="488"/>
    </location>
    <ligand>
        <name>ATP</name>
        <dbReference type="ChEBI" id="CHEBI:30616"/>
    </ligand>
</feature>
<dbReference type="SFLD" id="SFLDF00027">
    <property type="entry name" value="p-type_atpase"/>
    <property type="match status" value="1"/>
</dbReference>
<dbReference type="GO" id="GO:0000287">
    <property type="term" value="F:magnesium ion binding"/>
    <property type="evidence" value="ECO:0007669"/>
    <property type="project" value="UniProtKB-UniRule"/>
</dbReference>
<evidence type="ECO:0000256" key="7">
    <source>
        <dbReference type="ARBA" id="ARBA00022741"/>
    </source>
</evidence>
<evidence type="ECO:0000256" key="14">
    <source>
        <dbReference type="ARBA" id="ARBA00023136"/>
    </source>
</evidence>
<dbReference type="GO" id="GO:0016887">
    <property type="term" value="F:ATP hydrolysis activity"/>
    <property type="evidence" value="ECO:0007669"/>
    <property type="project" value="InterPro"/>
</dbReference>
<dbReference type="GO" id="GO:0045332">
    <property type="term" value="P:phospholipid translocation"/>
    <property type="evidence" value="ECO:0007669"/>
    <property type="project" value="TreeGrafter"/>
</dbReference>
<keyword evidence="14 19" id="KW-0472">Membrane</keyword>
<dbReference type="SUPFAM" id="SSF81660">
    <property type="entry name" value="Metal cation-transporting ATPase, ATP-binding domain N"/>
    <property type="match status" value="1"/>
</dbReference>
<feature type="binding site" evidence="18">
    <location>
        <position position="335"/>
    </location>
    <ligand>
        <name>Mg(2+)</name>
        <dbReference type="ChEBI" id="CHEBI:18420"/>
    </ligand>
</feature>
<evidence type="ECO:0000256" key="3">
    <source>
        <dbReference type="ARBA" id="ARBA00008109"/>
    </source>
</evidence>
<dbReference type="InterPro" id="IPR036412">
    <property type="entry name" value="HAD-like_sf"/>
</dbReference>
<reference evidence="22" key="2">
    <citation type="submission" date="2025-08" db="UniProtKB">
        <authorList>
            <consortium name="Ensembl"/>
        </authorList>
    </citation>
    <scope>IDENTIFICATION</scope>
</reference>
<evidence type="ECO:0000256" key="1">
    <source>
        <dbReference type="ARBA" id="ARBA00001946"/>
    </source>
</evidence>
<keyword evidence="5 19" id="KW-0812">Transmembrane</keyword>
<dbReference type="EC" id="7.6.2.1" evidence="19"/>
<dbReference type="eggNOG" id="KOG0210">
    <property type="taxonomic scope" value="Eukaryota"/>
</dbReference>
<dbReference type="HOGENOM" id="CLU_000846_3_1_1"/>
<keyword evidence="7 17" id="KW-0547">Nucleotide-binding</keyword>
<feature type="binding site" evidence="17">
    <location>
        <position position="512"/>
    </location>
    <ligand>
        <name>ATP</name>
        <dbReference type="ChEBI" id="CHEBI:30616"/>
    </ligand>
</feature>
<evidence type="ECO:0000256" key="4">
    <source>
        <dbReference type="ARBA" id="ARBA00022448"/>
    </source>
</evidence>
<dbReference type="InterPro" id="IPR006539">
    <property type="entry name" value="P-type_ATPase_IV"/>
</dbReference>
<proteinExistence type="inferred from homology"/>
<feature type="binding site" evidence="18">
    <location>
        <position position="733"/>
    </location>
    <ligand>
        <name>Mg(2+)</name>
        <dbReference type="ChEBI" id="CHEBI:18420"/>
    </ligand>
</feature>
<evidence type="ECO:0000256" key="13">
    <source>
        <dbReference type="ARBA" id="ARBA00023055"/>
    </source>
</evidence>
<dbReference type="CDD" id="cd07541">
    <property type="entry name" value="P-type_ATPase_APLT_Neo1-like"/>
    <property type="match status" value="1"/>
</dbReference>
<comment type="cofactor">
    <cofactor evidence="1 18">
        <name>Mg(2+)</name>
        <dbReference type="ChEBI" id="CHEBI:18420"/>
    </cofactor>
</comment>
<dbReference type="FunFam" id="3.40.1110.10:FF:000008">
    <property type="entry name" value="Phospholipid-transporting ATPase"/>
    <property type="match status" value="1"/>
</dbReference>
<feature type="active site" description="4-aspartylphosphate intermediate" evidence="16">
    <location>
        <position position="335"/>
    </location>
</feature>
<dbReference type="GO" id="GO:0006897">
    <property type="term" value="P:endocytosis"/>
    <property type="evidence" value="ECO:0007669"/>
    <property type="project" value="TreeGrafter"/>
</dbReference>
<dbReference type="GO" id="GO:0005802">
    <property type="term" value="C:trans-Golgi network"/>
    <property type="evidence" value="ECO:0007669"/>
    <property type="project" value="TreeGrafter"/>
</dbReference>
<feature type="binding site" evidence="17">
    <location>
        <position position="446"/>
    </location>
    <ligand>
        <name>ATP</name>
        <dbReference type="ChEBI" id="CHEBI:30616"/>
    </ligand>
</feature>
<comment type="catalytic activity">
    <reaction evidence="15 19">
        <text>ATP + H2O + phospholipidSide 1 = ADP + phosphate + phospholipidSide 2.</text>
        <dbReference type="EC" id="7.6.2.1"/>
    </reaction>
</comment>
<organism evidence="22 23">
    <name type="scientific">Ailuropoda melanoleuca</name>
    <name type="common">Giant panda</name>
    <dbReference type="NCBI Taxonomy" id="9646"/>
    <lineage>
        <taxon>Eukaryota</taxon>
        <taxon>Metazoa</taxon>
        <taxon>Chordata</taxon>
        <taxon>Craniata</taxon>
        <taxon>Vertebrata</taxon>
        <taxon>Euteleostomi</taxon>
        <taxon>Mammalia</taxon>
        <taxon>Eutheria</taxon>
        <taxon>Laurasiatheria</taxon>
        <taxon>Carnivora</taxon>
        <taxon>Caniformia</taxon>
        <taxon>Ursidae</taxon>
        <taxon>Ailuropoda</taxon>
    </lineage>
</organism>
<keyword evidence="13" id="KW-0445">Lipid transport</keyword>
<keyword evidence="8 17" id="KW-0067">ATP-binding</keyword>
<dbReference type="SFLD" id="SFLDG00002">
    <property type="entry name" value="C1.7:_P-type_atpase_like"/>
    <property type="match status" value="1"/>
</dbReference>
<dbReference type="Gene3D" id="3.40.50.1000">
    <property type="entry name" value="HAD superfamily/HAD-like"/>
    <property type="match status" value="1"/>
</dbReference>
<evidence type="ECO:0000313" key="22">
    <source>
        <dbReference type="Ensembl" id="ENSAMEP00000014030.2"/>
    </source>
</evidence>
<feature type="binding site" evidence="17">
    <location>
        <position position="709"/>
    </location>
    <ligand>
        <name>ATP</name>
        <dbReference type="ChEBI" id="CHEBI:30616"/>
    </ligand>
</feature>
<feature type="transmembrane region" description="Helical" evidence="19">
    <location>
        <begin position="202"/>
        <end position="221"/>
    </location>
</feature>
<feature type="domain" description="P-type ATPase C-terminal" evidence="21">
    <location>
        <begin position="756"/>
        <end position="983"/>
    </location>
</feature>
<evidence type="ECO:0000256" key="2">
    <source>
        <dbReference type="ARBA" id="ARBA00004166"/>
    </source>
</evidence>
<dbReference type="FunFam" id="3.40.50.1000:FF:000009">
    <property type="entry name" value="Phospholipid-transporting ATPase"/>
    <property type="match status" value="1"/>
</dbReference>
<dbReference type="GO" id="GO:0005768">
    <property type="term" value="C:endosome"/>
    <property type="evidence" value="ECO:0007669"/>
    <property type="project" value="TreeGrafter"/>
</dbReference>
<evidence type="ECO:0000256" key="18">
    <source>
        <dbReference type="PIRSR" id="PIRSR606539-3"/>
    </source>
</evidence>
<feature type="transmembrane region" description="Helical" evidence="19">
    <location>
        <begin position="272"/>
        <end position="291"/>
    </location>
</feature>
<dbReference type="NCBIfam" id="TIGR01652">
    <property type="entry name" value="ATPase-Plipid"/>
    <property type="match status" value="1"/>
</dbReference>
<reference evidence="22" key="3">
    <citation type="submission" date="2025-09" db="UniProtKB">
        <authorList>
            <consortium name="Ensembl"/>
        </authorList>
    </citation>
    <scope>IDENTIFICATION</scope>
</reference>
<comment type="subcellular location">
    <subcellularLocation>
        <location evidence="2">Golgi apparatus</location>
        <location evidence="2">trans-Golgi network membrane</location>
        <topology evidence="2">Multi-pass membrane protein</topology>
    </subcellularLocation>
    <subcellularLocation>
        <location evidence="19">Membrane</location>
        <topology evidence="19">Multi-pass membrane protein</topology>
    </subcellularLocation>
</comment>
<evidence type="ECO:0000259" key="21">
    <source>
        <dbReference type="Pfam" id="PF16212"/>
    </source>
</evidence>
<feature type="binding site" evidence="18">
    <location>
        <position position="729"/>
    </location>
    <ligand>
        <name>Mg(2+)</name>
        <dbReference type="ChEBI" id="CHEBI:18420"/>
    </ligand>
</feature>
<feature type="binding site" evidence="17">
    <location>
        <position position="733"/>
    </location>
    <ligand>
        <name>ATP</name>
        <dbReference type="ChEBI" id="CHEBI:30616"/>
    </ligand>
</feature>
<evidence type="ECO:0000256" key="6">
    <source>
        <dbReference type="ARBA" id="ARBA00022723"/>
    </source>
</evidence>
<dbReference type="PANTHER" id="PTHR24092:SF49">
    <property type="entry name" value="PHOSPHOLIPID-TRANSPORTING ATPASE IIA-RELATED"/>
    <property type="match status" value="1"/>
</dbReference>
<feature type="transmembrane region" description="Helical" evidence="19">
    <location>
        <begin position="816"/>
        <end position="838"/>
    </location>
</feature>
<dbReference type="Pfam" id="PF00702">
    <property type="entry name" value="Hydrolase"/>
    <property type="match status" value="1"/>
</dbReference>
<keyword evidence="11 19" id="KW-1133">Transmembrane helix</keyword>
<evidence type="ECO:0000256" key="15">
    <source>
        <dbReference type="ARBA" id="ARBA00034036"/>
    </source>
</evidence>
<evidence type="ECO:0000256" key="5">
    <source>
        <dbReference type="ARBA" id="ARBA00022692"/>
    </source>
</evidence>
<dbReference type="STRING" id="9646.ENSAMEP00000014030"/>
<keyword evidence="12" id="KW-0333">Golgi apparatus</keyword>
<dbReference type="Gene3D" id="2.70.150.10">
    <property type="entry name" value="Calcium-transporting ATPase, cytoplasmic transduction domain A"/>
    <property type="match status" value="1"/>
</dbReference>
<evidence type="ECO:0000259" key="20">
    <source>
        <dbReference type="Pfam" id="PF00122"/>
    </source>
</evidence>
<evidence type="ECO:0000256" key="11">
    <source>
        <dbReference type="ARBA" id="ARBA00022989"/>
    </source>
</evidence>
<gene>
    <name evidence="22" type="primary">ATP9A</name>
</gene>
<reference evidence="22 23" key="1">
    <citation type="journal article" date="2010" name="Nature">
        <title>The sequence and de novo assembly of the giant panda genome.</title>
        <authorList>
            <person name="Li R."/>
            <person name="Fan W."/>
            <person name="Tian G."/>
            <person name="Zhu H."/>
            <person name="He L."/>
            <person name="Cai J."/>
            <person name="Huang Q."/>
            <person name="Cai Q."/>
            <person name="Li B."/>
            <person name="Bai Y."/>
            <person name="Zhang Z."/>
            <person name="Zhang Y."/>
            <person name="Wang W."/>
            <person name="Li J."/>
            <person name="Wei F."/>
            <person name="Li H."/>
            <person name="Jian M."/>
            <person name="Li J."/>
            <person name="Zhang Z."/>
            <person name="Nielsen R."/>
            <person name="Li D."/>
            <person name="Gu W."/>
            <person name="Yang Z."/>
            <person name="Xuan Z."/>
            <person name="Ryder O.A."/>
            <person name="Leung F.C."/>
            <person name="Zhou Y."/>
            <person name="Cao J."/>
            <person name="Sun X."/>
            <person name="Fu Y."/>
            <person name="Fang X."/>
            <person name="Guo X."/>
            <person name="Wang B."/>
            <person name="Hou R."/>
            <person name="Shen F."/>
            <person name="Mu B."/>
            <person name="Ni P."/>
            <person name="Lin R."/>
            <person name="Qian W."/>
            <person name="Wang G."/>
            <person name="Yu C."/>
            <person name="Nie W."/>
            <person name="Wang J."/>
            <person name="Wu Z."/>
            <person name="Liang H."/>
            <person name="Min J."/>
            <person name="Wu Q."/>
            <person name="Cheng S."/>
            <person name="Ruan J."/>
            <person name="Wang M."/>
            <person name="Shi Z."/>
            <person name="Wen M."/>
            <person name="Liu B."/>
            <person name="Ren X."/>
            <person name="Zheng H."/>
            <person name="Dong D."/>
            <person name="Cook K."/>
            <person name="Shan G."/>
            <person name="Zhang H."/>
            <person name="Kosiol C."/>
            <person name="Xie X."/>
            <person name="Lu Z."/>
            <person name="Zheng H."/>
            <person name="Li Y."/>
            <person name="Steiner C.C."/>
            <person name="Lam T.T."/>
            <person name="Lin S."/>
            <person name="Zhang Q."/>
            <person name="Li G."/>
            <person name="Tian J."/>
            <person name="Gong T."/>
            <person name="Liu H."/>
            <person name="Zhang D."/>
            <person name="Fang L."/>
            <person name="Ye C."/>
            <person name="Zhang J."/>
            <person name="Hu W."/>
            <person name="Xu A."/>
            <person name="Ren Y."/>
            <person name="Zhang G."/>
            <person name="Bruford M.W."/>
            <person name="Li Q."/>
            <person name="Ma L."/>
            <person name="Guo Y."/>
            <person name="An N."/>
            <person name="Hu Y."/>
            <person name="Zheng Y."/>
            <person name="Shi Y."/>
            <person name="Li Z."/>
            <person name="Liu Q."/>
            <person name="Chen Y."/>
            <person name="Zhao J."/>
            <person name="Qu N."/>
            <person name="Zhao S."/>
            <person name="Tian F."/>
            <person name="Wang X."/>
            <person name="Wang H."/>
            <person name="Xu L."/>
            <person name="Liu X."/>
            <person name="Vinar T."/>
            <person name="Wang Y."/>
            <person name="Lam T.W."/>
            <person name="Yiu S.M."/>
            <person name="Liu S."/>
            <person name="Zhang H."/>
            <person name="Li D."/>
            <person name="Huang Y."/>
            <person name="Wang X."/>
            <person name="Yang G."/>
            <person name="Jiang Z."/>
            <person name="Wang J."/>
            <person name="Qin N."/>
            <person name="Li L."/>
            <person name="Li J."/>
            <person name="Bolund L."/>
            <person name="Kristiansen K."/>
            <person name="Wong G.K."/>
            <person name="Olson M."/>
            <person name="Zhang X."/>
            <person name="Li S."/>
            <person name="Yang H."/>
            <person name="Wang J."/>
            <person name="Wang J."/>
        </authorList>
    </citation>
    <scope>NUCLEOTIDE SEQUENCE [LARGE SCALE GENOMIC DNA]</scope>
</reference>
<dbReference type="InterPro" id="IPR032630">
    <property type="entry name" value="P_typ_ATPase_c"/>
</dbReference>
<dbReference type="GO" id="GO:0005524">
    <property type="term" value="F:ATP binding"/>
    <property type="evidence" value="ECO:0007669"/>
    <property type="project" value="UniProtKB-UniRule"/>
</dbReference>
<keyword evidence="4" id="KW-0813">Transport</keyword>
<feature type="binding site" evidence="18">
    <location>
        <position position="337"/>
    </location>
    <ligand>
        <name>Mg(2+)</name>
        <dbReference type="ChEBI" id="CHEBI:18420"/>
    </ligand>
</feature>
<feature type="binding site" evidence="17">
    <location>
        <position position="703"/>
    </location>
    <ligand>
        <name>ATP</name>
        <dbReference type="ChEBI" id="CHEBI:30616"/>
    </ligand>
</feature>